<feature type="domain" description="MalQ N-terminal beta-sandwich" evidence="11">
    <location>
        <begin position="68"/>
        <end position="180"/>
    </location>
</feature>
<reference evidence="12 13" key="1">
    <citation type="submission" date="2020-08" db="EMBL/GenBank/DDBJ databases">
        <title>Genome sequencing of Purple Non-Sulfur Bacteria from various extreme environments.</title>
        <authorList>
            <person name="Mayer M."/>
        </authorList>
    </citation>
    <scope>NUCLEOTIDE SEQUENCE [LARGE SCALE GENOMIC DNA]</scope>
    <source>
        <strain evidence="12 13">JA131</strain>
    </source>
</reference>
<dbReference type="SUPFAM" id="SSF51445">
    <property type="entry name" value="(Trans)glycosidases"/>
    <property type="match status" value="1"/>
</dbReference>
<evidence type="ECO:0000256" key="4">
    <source>
        <dbReference type="ARBA" id="ARBA00020295"/>
    </source>
</evidence>
<evidence type="ECO:0000259" key="11">
    <source>
        <dbReference type="Pfam" id="PF21226"/>
    </source>
</evidence>
<dbReference type="NCBIfam" id="TIGR00217">
    <property type="entry name" value="malQ"/>
    <property type="match status" value="1"/>
</dbReference>
<comment type="catalytic activity">
    <reaction evidence="1 10">
        <text>Transfers a segment of a (1-&gt;4)-alpha-D-glucan to a new position in an acceptor, which may be glucose or a (1-&gt;4)-alpha-D-glucan.</text>
        <dbReference type="EC" id="2.4.1.25"/>
    </reaction>
</comment>
<dbReference type="PANTHER" id="PTHR32438:SF5">
    <property type="entry name" value="4-ALPHA-GLUCANOTRANSFERASE DPE1, CHLOROPLASTIC_AMYLOPLASTIC"/>
    <property type="match status" value="1"/>
</dbReference>
<dbReference type="GO" id="GO:0004134">
    <property type="term" value="F:4-alpha-glucanotransferase activity"/>
    <property type="evidence" value="ECO:0007669"/>
    <property type="project" value="UniProtKB-EC"/>
</dbReference>
<dbReference type="EC" id="2.4.1.25" evidence="3 10"/>
<dbReference type="InterPro" id="IPR048458">
    <property type="entry name" value="MalQ_N"/>
</dbReference>
<evidence type="ECO:0000256" key="3">
    <source>
        <dbReference type="ARBA" id="ARBA00012560"/>
    </source>
</evidence>
<protein>
    <recommendedName>
        <fullName evidence="4 10">4-alpha-glucanotransferase</fullName>
        <ecNumber evidence="3 10">2.4.1.25</ecNumber>
    </recommendedName>
    <alternativeName>
        <fullName evidence="8 10">Amylomaltase</fullName>
    </alternativeName>
    <alternativeName>
        <fullName evidence="9 10">Disproportionating enzyme</fullName>
    </alternativeName>
</protein>
<evidence type="ECO:0000256" key="9">
    <source>
        <dbReference type="ARBA" id="ARBA00031501"/>
    </source>
</evidence>
<dbReference type="EMBL" id="JACIGK010000005">
    <property type="protein sequence ID" value="MBB4265275.1"/>
    <property type="molecule type" value="Genomic_DNA"/>
</dbReference>
<dbReference type="InterPro" id="IPR017853">
    <property type="entry name" value="GH"/>
</dbReference>
<dbReference type="InterPro" id="IPR003385">
    <property type="entry name" value="Glyco_hydro_77"/>
</dbReference>
<comment type="similarity">
    <text evidence="2 10">Belongs to the disproportionating enzyme family.</text>
</comment>
<name>A0A7W6RBB5_9PROT</name>
<dbReference type="RefSeq" id="WP_184042901.1">
    <property type="nucleotide sequence ID" value="NZ_JACIGK010000005.1"/>
</dbReference>
<gene>
    <name evidence="12" type="ORF">GGD89_000893</name>
</gene>
<evidence type="ECO:0000256" key="6">
    <source>
        <dbReference type="ARBA" id="ARBA00022679"/>
    </source>
</evidence>
<keyword evidence="5 10" id="KW-0328">Glycosyltransferase</keyword>
<evidence type="ECO:0000256" key="10">
    <source>
        <dbReference type="RuleBase" id="RU361207"/>
    </source>
</evidence>
<proteinExistence type="inferred from homology"/>
<dbReference type="Gene3D" id="3.20.20.80">
    <property type="entry name" value="Glycosidases"/>
    <property type="match status" value="1"/>
</dbReference>
<dbReference type="GO" id="GO:0005975">
    <property type="term" value="P:carbohydrate metabolic process"/>
    <property type="evidence" value="ECO:0007669"/>
    <property type="project" value="InterPro"/>
</dbReference>
<dbReference type="Proteomes" id="UP000554286">
    <property type="component" value="Unassembled WGS sequence"/>
</dbReference>
<evidence type="ECO:0000256" key="8">
    <source>
        <dbReference type="ARBA" id="ARBA00031423"/>
    </source>
</evidence>
<keyword evidence="7 10" id="KW-0119">Carbohydrate metabolism</keyword>
<sequence length="751" mass="82399">MSREDSLEMLARRAGLLPEYWDAFGTHAVVSETTKRIFLAGMGMAVADDGEVDASLKEMERRAWSRMLPPCLVLRCDADGLDRLPLAVSVPEAARDRALSWSWRPDPTGLVDVPASAGDQAQAGTLSLSDGAVVGGATVGGVGHLRLSLAVPLAVTWGYHHLAVSVDGVEPVTVTVIVAPWRCYLPAALTRGERMWGPTVQVYALRGRDDWGMGDFNDLRHLVALSAREGASVVGLNPLHALFPTRPGHASPYSPSSRLFLNPLYIHVPSVPELADSDHATAILETPGFRERLDALTATDLIDHTAVHAAKWPVLEALYKTFRARDLDRDTDRDRAFQAFRAARGRPLRLFAIYQVLAETFADVGHSYHDWPADYHHPDAPAVAAFAAEHAVRVTLHEYLQFEADRQLGRCCDEAQGAGMPVGLYHDLALGADSTGADAWILQDLVVEGVAVGAPPDPLNLNGQNWGFPPLNPVGLRERAYDAFVEVLRASMRHAGALRIDHVLGLMRMFWIPREGQAQDGGYVFYPFDEMLAVLALESHRNRCVVVGEDLGTVPEGFRERMNHENILSYRLMVFERHMDQSLKTPGEYPAMAVVAVATHDLPTLRGFWTGHDLQVKNDLQLFPSAEVYDRERRARADDRDRILSTLRDAGIDVTDDGSGATLSSPLSEAIHRFIASTPSLVLLLQLEDALGEMDQANVPGTVSEHPNWRRRLSVPVEALHEHEGFRALVHLLREARPRAATGDGAAVANG</sequence>
<keyword evidence="13" id="KW-1185">Reference proteome</keyword>
<accession>A0A7W6RBB5</accession>
<evidence type="ECO:0000256" key="5">
    <source>
        <dbReference type="ARBA" id="ARBA00022676"/>
    </source>
</evidence>
<evidence type="ECO:0000256" key="7">
    <source>
        <dbReference type="ARBA" id="ARBA00023277"/>
    </source>
</evidence>
<evidence type="ECO:0000313" key="12">
    <source>
        <dbReference type="EMBL" id="MBB4265275.1"/>
    </source>
</evidence>
<comment type="caution">
    <text evidence="12">The sequence shown here is derived from an EMBL/GenBank/DDBJ whole genome shotgun (WGS) entry which is preliminary data.</text>
</comment>
<dbReference type="Pfam" id="PF02446">
    <property type="entry name" value="Glyco_hydro_77"/>
    <property type="match status" value="1"/>
</dbReference>
<dbReference type="AlphaFoldDB" id="A0A7W6RBB5"/>
<dbReference type="PANTHER" id="PTHR32438">
    <property type="entry name" value="4-ALPHA-GLUCANOTRANSFERASE DPE1, CHLOROPLASTIC/AMYLOPLASTIC"/>
    <property type="match status" value="1"/>
</dbReference>
<evidence type="ECO:0000256" key="2">
    <source>
        <dbReference type="ARBA" id="ARBA00005684"/>
    </source>
</evidence>
<dbReference type="Pfam" id="PF21226">
    <property type="entry name" value="MalQ_N"/>
    <property type="match status" value="1"/>
</dbReference>
<evidence type="ECO:0000256" key="1">
    <source>
        <dbReference type="ARBA" id="ARBA00000439"/>
    </source>
</evidence>
<keyword evidence="6 10" id="KW-0808">Transferase</keyword>
<organism evidence="12 13">
    <name type="scientific">Roseospira visakhapatnamensis</name>
    <dbReference type="NCBI Taxonomy" id="390880"/>
    <lineage>
        <taxon>Bacteria</taxon>
        <taxon>Pseudomonadati</taxon>
        <taxon>Pseudomonadota</taxon>
        <taxon>Alphaproteobacteria</taxon>
        <taxon>Rhodospirillales</taxon>
        <taxon>Rhodospirillaceae</taxon>
        <taxon>Roseospira</taxon>
    </lineage>
</organism>
<evidence type="ECO:0000313" key="13">
    <source>
        <dbReference type="Proteomes" id="UP000554286"/>
    </source>
</evidence>